<dbReference type="SUPFAM" id="SSF103473">
    <property type="entry name" value="MFS general substrate transporter"/>
    <property type="match status" value="1"/>
</dbReference>
<dbReference type="PaxDb" id="1198114-AciX9_2179"/>
<gene>
    <name evidence="12" type="ordered locus">AciX9_2179</name>
</gene>
<evidence type="ECO:0000256" key="6">
    <source>
        <dbReference type="ARBA" id="ARBA00022519"/>
    </source>
</evidence>
<dbReference type="RefSeq" id="WP_013580539.1">
    <property type="nucleotide sequence ID" value="NC_015064.1"/>
</dbReference>
<keyword evidence="5" id="KW-1003">Cell membrane</keyword>
<keyword evidence="9 11" id="KW-1133">Transmembrane helix</keyword>
<dbReference type="OrthoDB" id="9795150at2"/>
<proteinExistence type="inferred from homology"/>
<feature type="transmembrane region" description="Helical" evidence="11">
    <location>
        <begin position="329"/>
        <end position="350"/>
    </location>
</feature>
<dbReference type="InterPro" id="IPR036259">
    <property type="entry name" value="MFS_trans_sf"/>
</dbReference>
<evidence type="ECO:0000256" key="2">
    <source>
        <dbReference type="ARBA" id="ARBA00004429"/>
    </source>
</evidence>
<organism evidence="13">
    <name type="scientific">Granulicella tundricola (strain ATCC BAA-1859 / DSM 23138 / MP5ACTX9)</name>
    <dbReference type="NCBI Taxonomy" id="1198114"/>
    <lineage>
        <taxon>Bacteria</taxon>
        <taxon>Pseudomonadati</taxon>
        <taxon>Acidobacteriota</taxon>
        <taxon>Terriglobia</taxon>
        <taxon>Terriglobales</taxon>
        <taxon>Acidobacteriaceae</taxon>
        <taxon>Granulicella</taxon>
    </lineage>
</organism>
<protein>
    <submittedName>
        <fullName evidence="12">Glucose/galactose transporter</fullName>
    </submittedName>
</protein>
<dbReference type="HOGENOM" id="CLU_028452_2_2_0"/>
<dbReference type="PANTHER" id="PTHR43702:SF3">
    <property type="entry name" value="PROTEIN TSGA"/>
    <property type="match status" value="1"/>
</dbReference>
<dbReference type="GO" id="GO:0005354">
    <property type="term" value="F:galactose transmembrane transporter activity"/>
    <property type="evidence" value="ECO:0007669"/>
    <property type="project" value="InterPro"/>
</dbReference>
<evidence type="ECO:0000313" key="13">
    <source>
        <dbReference type="Proteomes" id="UP000000343"/>
    </source>
</evidence>
<evidence type="ECO:0000256" key="4">
    <source>
        <dbReference type="ARBA" id="ARBA00022448"/>
    </source>
</evidence>
<sequence length="429" mass="45300">MAAATSLQTGSQTTNTQGSFAVPLTLMVSLYFGIGFITALNDILVPHFKDLFHLSNFLALLVQFAFFGAYFLMSVPSGWIVGRVGYKNGIVLSLATMGCGLLLFLPASILVFYPLFLFALFVVGSGLALLQVAINPYIGALGRPETAAARLNIAGFFNSLAGTSAPKVGAAFIFIAAGASAAQLAASVRTPYMILAALAFFMAILTRFVPLPRLLEPTAEAAAEPLDGSAWQFRHLRLGAVAIFLYVGAEVAIGSLLINYLGQPSMGSMTHAAAARYVSFYWGGAMIGRFIGSFALQKIDAAKALTFVAILAFITVATAVLAHGMVGSMAIVVCGLFNSVMWPCIFPLSVKGLGRFTSQGSGILIMMVVGGAVIPEIQGLLADSFGYQKSFLIVLCCYAYLIYFGLSGHRPQQSVETASQTTIAPPELV</sequence>
<feature type="transmembrane region" description="Helical" evidence="11">
    <location>
        <begin position="304"/>
        <end position="323"/>
    </location>
</feature>
<comment type="similarity">
    <text evidence="3">Belongs to the major facilitator superfamily. FHS transporter (TC 2.A.1.7) family.</text>
</comment>
<dbReference type="Proteomes" id="UP000000343">
    <property type="component" value="Chromosome"/>
</dbReference>
<dbReference type="InterPro" id="IPR005964">
    <property type="entry name" value="Glc/Gal_transptr_bac"/>
</dbReference>
<dbReference type="eggNOG" id="COG0738">
    <property type="taxonomic scope" value="Bacteria"/>
</dbReference>
<feature type="transmembrane region" description="Helical" evidence="11">
    <location>
        <begin position="192"/>
        <end position="209"/>
    </location>
</feature>
<evidence type="ECO:0000256" key="10">
    <source>
        <dbReference type="ARBA" id="ARBA00023136"/>
    </source>
</evidence>
<keyword evidence="4" id="KW-0813">Transport</keyword>
<comment type="function">
    <text evidence="1">Intake of glucose and galactose.</text>
</comment>
<feature type="transmembrane region" description="Helical" evidence="11">
    <location>
        <begin position="387"/>
        <end position="406"/>
    </location>
</feature>
<feature type="transmembrane region" description="Helical" evidence="11">
    <location>
        <begin position="238"/>
        <end position="262"/>
    </location>
</feature>
<dbReference type="InterPro" id="IPR011701">
    <property type="entry name" value="MFS"/>
</dbReference>
<dbReference type="PANTHER" id="PTHR43702">
    <property type="entry name" value="L-FUCOSE-PROTON SYMPORTER"/>
    <property type="match status" value="1"/>
</dbReference>
<dbReference type="STRING" id="1198114.AciX9_2179"/>
<keyword evidence="10 11" id="KW-0472">Membrane</keyword>
<keyword evidence="8 11" id="KW-0812">Transmembrane</keyword>
<dbReference type="Pfam" id="PF07690">
    <property type="entry name" value="MFS_1"/>
    <property type="match status" value="1"/>
</dbReference>
<dbReference type="AlphaFoldDB" id="E8X2J9"/>
<feature type="transmembrane region" description="Helical" evidence="11">
    <location>
        <begin position="111"/>
        <end position="134"/>
    </location>
</feature>
<dbReference type="CDD" id="cd17394">
    <property type="entry name" value="MFS_FucP_like"/>
    <property type="match status" value="1"/>
</dbReference>
<dbReference type="KEGG" id="acm:AciX9_2179"/>
<evidence type="ECO:0000313" key="12">
    <source>
        <dbReference type="EMBL" id="ADW69223.1"/>
    </source>
</evidence>
<accession>E8X2J9</accession>
<feature type="transmembrane region" description="Helical" evidence="11">
    <location>
        <begin position="274"/>
        <end position="292"/>
    </location>
</feature>
<evidence type="ECO:0000256" key="8">
    <source>
        <dbReference type="ARBA" id="ARBA00022692"/>
    </source>
</evidence>
<evidence type="ECO:0000256" key="11">
    <source>
        <dbReference type="SAM" id="Phobius"/>
    </source>
</evidence>
<reference evidence="13" key="1">
    <citation type="submission" date="2011-01" db="EMBL/GenBank/DDBJ databases">
        <title>Complete sequence of chromosome of Acidobacterium sp. MP5ACTX9.</title>
        <authorList>
            <consortium name="US DOE Joint Genome Institute"/>
            <person name="Lucas S."/>
            <person name="Copeland A."/>
            <person name="Lapidus A."/>
            <person name="Cheng J.-F."/>
            <person name="Goodwin L."/>
            <person name="Pitluck S."/>
            <person name="Teshima H."/>
            <person name="Detter J.C."/>
            <person name="Han C."/>
            <person name="Tapia R."/>
            <person name="Land M."/>
            <person name="Hauser L."/>
            <person name="Kyrpides N."/>
            <person name="Ivanova N."/>
            <person name="Ovchinnikova G."/>
            <person name="Pagani I."/>
            <person name="Rawat S.R."/>
            <person name="Mannisto M."/>
            <person name="Haggblom M.M."/>
            <person name="Woyke T."/>
        </authorList>
    </citation>
    <scope>NUCLEOTIDE SEQUENCE [LARGE SCALE GENOMIC DNA]</scope>
    <source>
        <strain evidence="13">MP5ACTX9</strain>
    </source>
</reference>
<dbReference type="GO" id="GO:1904659">
    <property type="term" value="P:D-glucose transmembrane transport"/>
    <property type="evidence" value="ECO:0007669"/>
    <property type="project" value="InterPro"/>
</dbReference>
<dbReference type="GO" id="GO:0055056">
    <property type="term" value="F:D-glucose transmembrane transporter activity"/>
    <property type="evidence" value="ECO:0007669"/>
    <property type="project" value="InterPro"/>
</dbReference>
<feature type="transmembrane region" description="Helical" evidence="11">
    <location>
        <begin position="52"/>
        <end position="72"/>
    </location>
</feature>
<keyword evidence="13" id="KW-1185">Reference proteome</keyword>
<keyword evidence="7" id="KW-0762">Sugar transport</keyword>
<dbReference type="Gene3D" id="1.20.1250.20">
    <property type="entry name" value="MFS general substrate transporter like domains"/>
    <property type="match status" value="2"/>
</dbReference>
<keyword evidence="6" id="KW-0997">Cell inner membrane</keyword>
<feature type="transmembrane region" description="Helical" evidence="11">
    <location>
        <begin position="20"/>
        <end position="40"/>
    </location>
</feature>
<feature type="transmembrane region" description="Helical" evidence="11">
    <location>
        <begin position="84"/>
        <end position="105"/>
    </location>
</feature>
<evidence type="ECO:0000256" key="1">
    <source>
        <dbReference type="ARBA" id="ARBA00003321"/>
    </source>
</evidence>
<comment type="subcellular location">
    <subcellularLocation>
        <location evidence="2">Cell inner membrane</location>
        <topology evidence="2">Multi-pass membrane protein</topology>
    </subcellularLocation>
</comment>
<dbReference type="EMBL" id="CP002480">
    <property type="protein sequence ID" value="ADW69223.1"/>
    <property type="molecule type" value="Genomic_DNA"/>
</dbReference>
<evidence type="ECO:0000256" key="9">
    <source>
        <dbReference type="ARBA" id="ARBA00022989"/>
    </source>
</evidence>
<feature type="transmembrane region" description="Helical" evidence="11">
    <location>
        <begin position="362"/>
        <end position="381"/>
    </location>
</feature>
<evidence type="ECO:0000256" key="7">
    <source>
        <dbReference type="ARBA" id="ARBA00022597"/>
    </source>
</evidence>
<evidence type="ECO:0000256" key="5">
    <source>
        <dbReference type="ARBA" id="ARBA00022475"/>
    </source>
</evidence>
<dbReference type="GO" id="GO:0005886">
    <property type="term" value="C:plasma membrane"/>
    <property type="evidence" value="ECO:0007669"/>
    <property type="project" value="UniProtKB-SubCell"/>
</dbReference>
<dbReference type="NCBIfam" id="TIGR01272">
    <property type="entry name" value="gluP"/>
    <property type="match status" value="1"/>
</dbReference>
<name>E8X2J9_GRATM</name>
<dbReference type="InterPro" id="IPR050375">
    <property type="entry name" value="MFS_TsgA-like"/>
</dbReference>
<evidence type="ECO:0000256" key="3">
    <source>
        <dbReference type="ARBA" id="ARBA00009120"/>
    </source>
</evidence>